<reference evidence="2" key="1">
    <citation type="submission" date="2016-06" db="EMBL/GenBank/DDBJ databases">
        <title>Parallel loss of symbiosis genes in relatives of nitrogen-fixing non-legume Parasponia.</title>
        <authorList>
            <person name="Van Velzen R."/>
            <person name="Holmer R."/>
            <person name="Bu F."/>
            <person name="Rutten L."/>
            <person name="Van Zeijl A."/>
            <person name="Liu W."/>
            <person name="Santuari L."/>
            <person name="Cao Q."/>
            <person name="Sharma T."/>
            <person name="Shen D."/>
            <person name="Roswanjaya Y."/>
            <person name="Wardhani T."/>
            <person name="Kalhor M.S."/>
            <person name="Jansen J."/>
            <person name="Van den Hoogen J."/>
            <person name="Gungor B."/>
            <person name="Hartog M."/>
            <person name="Hontelez J."/>
            <person name="Verver J."/>
            <person name="Yang W.-C."/>
            <person name="Schijlen E."/>
            <person name="Repin R."/>
            <person name="Schilthuizen M."/>
            <person name="Schranz E."/>
            <person name="Heidstra R."/>
            <person name="Miyata K."/>
            <person name="Fedorova E."/>
            <person name="Kohlen W."/>
            <person name="Bisseling T."/>
            <person name="Smit S."/>
            <person name="Geurts R."/>
        </authorList>
    </citation>
    <scope>NUCLEOTIDE SEQUENCE [LARGE SCALE GENOMIC DNA]</scope>
    <source>
        <strain evidence="2">cv. WU1-14</strain>
    </source>
</reference>
<organism evidence="1 2">
    <name type="scientific">Parasponia andersonii</name>
    <name type="common">Sponia andersonii</name>
    <dbReference type="NCBI Taxonomy" id="3476"/>
    <lineage>
        <taxon>Eukaryota</taxon>
        <taxon>Viridiplantae</taxon>
        <taxon>Streptophyta</taxon>
        <taxon>Embryophyta</taxon>
        <taxon>Tracheophyta</taxon>
        <taxon>Spermatophyta</taxon>
        <taxon>Magnoliopsida</taxon>
        <taxon>eudicotyledons</taxon>
        <taxon>Gunneridae</taxon>
        <taxon>Pentapetalae</taxon>
        <taxon>rosids</taxon>
        <taxon>fabids</taxon>
        <taxon>Rosales</taxon>
        <taxon>Cannabaceae</taxon>
        <taxon>Parasponia</taxon>
    </lineage>
</organism>
<comment type="caution">
    <text evidence="1">The sequence shown here is derived from an EMBL/GenBank/DDBJ whole genome shotgun (WGS) entry which is preliminary data.</text>
</comment>
<name>A0A2P5BAZ7_PARAD</name>
<dbReference type="AlphaFoldDB" id="A0A2P5BAZ7"/>
<sequence>MVGRAKRDEKMQATDCEIAGTMFTACLWTNTSFNGFTLQKKKKKKKREDSSKFVALNKTGHQICMFFDIIYMVLSFAQAQSRVRKNEKNMILPPQYEGMYVSPTRNCVKNTS</sequence>
<dbReference type="OrthoDB" id="10281909at2759"/>
<keyword evidence="2" id="KW-1185">Reference proteome</keyword>
<protein>
    <submittedName>
        <fullName evidence="1">Uncharacterized protein</fullName>
    </submittedName>
</protein>
<evidence type="ECO:0000313" key="1">
    <source>
        <dbReference type="EMBL" id="PON45972.1"/>
    </source>
</evidence>
<gene>
    <name evidence="1" type="ORF">PanWU01x14_254800</name>
</gene>
<proteinExistence type="predicted"/>
<dbReference type="Proteomes" id="UP000237105">
    <property type="component" value="Unassembled WGS sequence"/>
</dbReference>
<accession>A0A2P5BAZ7</accession>
<evidence type="ECO:0000313" key="2">
    <source>
        <dbReference type="Proteomes" id="UP000237105"/>
    </source>
</evidence>
<dbReference type="EMBL" id="JXTB01000320">
    <property type="protein sequence ID" value="PON45972.1"/>
    <property type="molecule type" value="Genomic_DNA"/>
</dbReference>